<dbReference type="EMBL" id="JARPUR010000003">
    <property type="protein sequence ID" value="KAK4879327.1"/>
    <property type="molecule type" value="Genomic_DNA"/>
</dbReference>
<dbReference type="Proteomes" id="UP001353858">
    <property type="component" value="Unassembled WGS sequence"/>
</dbReference>
<dbReference type="Pfam" id="PF06585">
    <property type="entry name" value="JHBP"/>
    <property type="match status" value="1"/>
</dbReference>
<evidence type="ECO:0000256" key="3">
    <source>
        <dbReference type="ARBA" id="ARBA00060902"/>
    </source>
</evidence>
<name>A0AAN7P8D2_9COLE</name>
<evidence type="ECO:0000256" key="2">
    <source>
        <dbReference type="ARBA" id="ARBA00023108"/>
    </source>
</evidence>
<dbReference type="GO" id="GO:0005615">
    <property type="term" value="C:extracellular space"/>
    <property type="evidence" value="ECO:0007669"/>
    <property type="project" value="TreeGrafter"/>
</dbReference>
<dbReference type="AlphaFoldDB" id="A0AAN7P8D2"/>
<gene>
    <name evidence="4" type="ORF">RN001_007473</name>
</gene>
<keyword evidence="1" id="KW-0732">Signal</keyword>
<dbReference type="InterPro" id="IPR010562">
    <property type="entry name" value="Haemolymph_juvenile_hormone-bd"/>
</dbReference>
<comment type="caution">
    <text evidence="4">The sequence shown here is derived from an EMBL/GenBank/DDBJ whole genome shotgun (WGS) entry which is preliminary data.</text>
</comment>
<dbReference type="PANTHER" id="PTHR11008:SF14">
    <property type="entry name" value="CIRCADIAN CLOCK-CONTROLLED PROTEIN-LIKE PROTEIN"/>
    <property type="match status" value="1"/>
</dbReference>
<keyword evidence="5" id="KW-1185">Reference proteome</keyword>
<keyword evidence="2" id="KW-0090">Biological rhythms</keyword>
<accession>A0AAN7P8D2</accession>
<dbReference type="InterPro" id="IPR038606">
    <property type="entry name" value="To_sf"/>
</dbReference>
<dbReference type="SMART" id="SM00700">
    <property type="entry name" value="JHBP"/>
    <property type="match status" value="1"/>
</dbReference>
<sequence length="249" mass="27864">MKYYIVAVCVVAQFIIANCKTLPDHFPEPCRKSESDYTACALKGINKLGPYLLKGVPKYNIPKLDPLEIPLMIINRTLNDFLSIESIIKNIKIYGLASTYINDFKADLKSMSAEIKITVPATHLSMDYNVLGQLLAVPLRSQGFFKGNFTNAVTHVKGSVKTVTRDGVDYFTLDKFKVKAKIGNGYVKLISKNPNDQFAADLIANFYNDNPRRTMDALNPLYVETATNFLKEIIEQGLAKVPAEEFLPE</sequence>
<dbReference type="Gene3D" id="3.15.10.30">
    <property type="entry name" value="Haemolymph juvenile hormone binding protein"/>
    <property type="match status" value="1"/>
</dbReference>
<dbReference type="PANTHER" id="PTHR11008">
    <property type="entry name" value="PROTEIN TAKEOUT-LIKE PROTEIN"/>
    <property type="match status" value="1"/>
</dbReference>
<evidence type="ECO:0000313" key="4">
    <source>
        <dbReference type="EMBL" id="KAK4879327.1"/>
    </source>
</evidence>
<evidence type="ECO:0000256" key="1">
    <source>
        <dbReference type="ARBA" id="ARBA00022729"/>
    </source>
</evidence>
<dbReference type="GO" id="GO:0007623">
    <property type="term" value="P:circadian rhythm"/>
    <property type="evidence" value="ECO:0007669"/>
    <property type="project" value="UniProtKB-ARBA"/>
</dbReference>
<protein>
    <submittedName>
        <fullName evidence="4">Uncharacterized protein</fullName>
    </submittedName>
</protein>
<proteinExistence type="inferred from homology"/>
<organism evidence="4 5">
    <name type="scientific">Aquatica leii</name>
    <dbReference type="NCBI Taxonomy" id="1421715"/>
    <lineage>
        <taxon>Eukaryota</taxon>
        <taxon>Metazoa</taxon>
        <taxon>Ecdysozoa</taxon>
        <taxon>Arthropoda</taxon>
        <taxon>Hexapoda</taxon>
        <taxon>Insecta</taxon>
        <taxon>Pterygota</taxon>
        <taxon>Neoptera</taxon>
        <taxon>Endopterygota</taxon>
        <taxon>Coleoptera</taxon>
        <taxon>Polyphaga</taxon>
        <taxon>Elateriformia</taxon>
        <taxon>Elateroidea</taxon>
        <taxon>Lampyridae</taxon>
        <taxon>Luciolinae</taxon>
        <taxon>Aquatica</taxon>
    </lineage>
</organism>
<comment type="similarity">
    <text evidence="3">Belongs to the TO family.</text>
</comment>
<evidence type="ECO:0000313" key="5">
    <source>
        <dbReference type="Proteomes" id="UP001353858"/>
    </source>
</evidence>
<dbReference type="FunFam" id="3.15.10.30:FF:000001">
    <property type="entry name" value="Takeout-like protein 1"/>
    <property type="match status" value="1"/>
</dbReference>
<reference evidence="5" key="1">
    <citation type="submission" date="2023-01" db="EMBL/GenBank/DDBJ databases">
        <title>Key to firefly adult light organ development and bioluminescence: homeobox transcription factors regulate luciferase expression and transportation to peroxisome.</title>
        <authorList>
            <person name="Fu X."/>
        </authorList>
    </citation>
    <scope>NUCLEOTIDE SEQUENCE [LARGE SCALE GENOMIC DNA]</scope>
</reference>